<reference evidence="3 4" key="1">
    <citation type="submission" date="2014-02" db="EMBL/GenBank/DDBJ databases">
        <title>The genome sequence of Colletotrichum nymphaeae SA-01.</title>
        <authorList>
            <person name="Baroncelli R."/>
            <person name="Thon M.R."/>
        </authorList>
    </citation>
    <scope>NUCLEOTIDE SEQUENCE [LARGE SCALE GENOMIC DNA]</scope>
    <source>
        <strain evidence="3 4">SA-01</strain>
    </source>
</reference>
<feature type="region of interest" description="Disordered" evidence="1">
    <location>
        <begin position="374"/>
        <end position="470"/>
    </location>
</feature>
<feature type="region of interest" description="Disordered" evidence="1">
    <location>
        <begin position="1"/>
        <end position="31"/>
    </location>
</feature>
<dbReference type="SMART" id="SM00456">
    <property type="entry name" value="WW"/>
    <property type="match status" value="1"/>
</dbReference>
<dbReference type="PROSITE" id="PS01159">
    <property type="entry name" value="WW_DOMAIN_1"/>
    <property type="match status" value="1"/>
</dbReference>
<name>A0A135UHL4_9PEZI</name>
<dbReference type="AlphaFoldDB" id="A0A135UHL4"/>
<feature type="compositionally biased region" description="Low complexity" evidence="1">
    <location>
        <begin position="436"/>
        <end position="446"/>
    </location>
</feature>
<feature type="compositionally biased region" description="Low complexity" evidence="1">
    <location>
        <begin position="277"/>
        <end position="336"/>
    </location>
</feature>
<feature type="compositionally biased region" description="Acidic residues" evidence="1">
    <location>
        <begin position="456"/>
        <end position="470"/>
    </location>
</feature>
<dbReference type="SUPFAM" id="SSF51045">
    <property type="entry name" value="WW domain"/>
    <property type="match status" value="1"/>
</dbReference>
<protein>
    <recommendedName>
        <fullName evidence="2">WW domain-containing protein</fullName>
    </recommendedName>
</protein>
<evidence type="ECO:0000256" key="1">
    <source>
        <dbReference type="SAM" id="MobiDB-lite"/>
    </source>
</evidence>
<sequence>MFKPGGWRAADRAERGCGEAAPLRSTPSGRLQEQSQQQVKFETCFMFTVGCFSGLPLPPPAADQPDLTPHSPTHTRTLVMPTLRCLYLVKLAALRVCERDASHTANSRARYPRTSSKPKPKPKPTSRTPELTCEASGDPLEPLSLSADCSERGFGDQPQQQQYGGYGSGAPPSNYPYPSQAQPGYGGQPSYAQTPPPAPQSAAPPMAAPSVSSGWLVQWDTNNNRWFYVDQSTGRSQWEHPSPPTGGQGGSSYAPPPVPPHPSSDTRAFGDQGSGYGSPAPQYGGAPAPYGGNPSYGGSPAPYGQPQYGGAPAPYGQAPYGQDPYAQQQQGQNPYGTKDKEKKSSSSGMLLGAAGGLAVGAVGGALIANALDDSDDEHKHAAAPAAQPQYGGYQDSYNDPYNQPPAVLPPTDADGSSVSSSDREEVQEAREEYEEALAAAADSDASSSDHERLEEAREEYEEAYEEVYED</sequence>
<comment type="caution">
    <text evidence="3">The sequence shown here is derived from an EMBL/GenBank/DDBJ whole genome shotgun (WGS) entry which is preliminary data.</text>
</comment>
<feature type="compositionally biased region" description="Low complexity" evidence="1">
    <location>
        <begin position="155"/>
        <end position="179"/>
    </location>
</feature>
<feature type="compositionally biased region" description="Low complexity" evidence="1">
    <location>
        <begin position="200"/>
        <end position="211"/>
    </location>
</feature>
<accession>A0A135UHL4</accession>
<dbReference type="CDD" id="cd00201">
    <property type="entry name" value="WW"/>
    <property type="match status" value="1"/>
</dbReference>
<gene>
    <name evidence="3" type="ORF">CNYM01_12318</name>
</gene>
<evidence type="ECO:0000313" key="4">
    <source>
        <dbReference type="Proteomes" id="UP000070054"/>
    </source>
</evidence>
<dbReference type="InterPro" id="IPR036020">
    <property type="entry name" value="WW_dom_sf"/>
</dbReference>
<keyword evidence="4" id="KW-1185">Reference proteome</keyword>
<dbReference type="Proteomes" id="UP000070054">
    <property type="component" value="Unassembled WGS sequence"/>
</dbReference>
<dbReference type="OrthoDB" id="4851160at2759"/>
<feature type="compositionally biased region" description="Basic and acidic residues" evidence="1">
    <location>
        <begin position="421"/>
        <end position="430"/>
    </location>
</feature>
<dbReference type="Gene3D" id="2.20.70.10">
    <property type="match status" value="1"/>
</dbReference>
<dbReference type="InterPro" id="IPR001202">
    <property type="entry name" value="WW_dom"/>
</dbReference>
<feature type="domain" description="WW" evidence="2">
    <location>
        <begin position="209"/>
        <end position="243"/>
    </location>
</feature>
<evidence type="ECO:0000259" key="2">
    <source>
        <dbReference type="PROSITE" id="PS50020"/>
    </source>
</evidence>
<dbReference type="EMBL" id="JEMN01000575">
    <property type="protein sequence ID" value="KXH59868.1"/>
    <property type="molecule type" value="Genomic_DNA"/>
</dbReference>
<dbReference type="PROSITE" id="PS50020">
    <property type="entry name" value="WW_DOMAIN_2"/>
    <property type="match status" value="1"/>
</dbReference>
<feature type="compositionally biased region" description="Low complexity" evidence="1">
    <location>
        <begin position="382"/>
        <end position="394"/>
    </location>
</feature>
<proteinExistence type="predicted"/>
<feature type="region of interest" description="Disordered" evidence="1">
    <location>
        <begin position="228"/>
        <end position="351"/>
    </location>
</feature>
<organism evidence="3 4">
    <name type="scientific">Colletotrichum nymphaeae SA-01</name>
    <dbReference type="NCBI Taxonomy" id="1460502"/>
    <lineage>
        <taxon>Eukaryota</taxon>
        <taxon>Fungi</taxon>
        <taxon>Dikarya</taxon>
        <taxon>Ascomycota</taxon>
        <taxon>Pezizomycotina</taxon>
        <taxon>Sordariomycetes</taxon>
        <taxon>Hypocreomycetidae</taxon>
        <taxon>Glomerellales</taxon>
        <taxon>Glomerellaceae</taxon>
        <taxon>Colletotrichum</taxon>
        <taxon>Colletotrichum acutatum species complex</taxon>
    </lineage>
</organism>
<evidence type="ECO:0000313" key="3">
    <source>
        <dbReference type="EMBL" id="KXH59868.1"/>
    </source>
</evidence>
<feature type="region of interest" description="Disordered" evidence="1">
    <location>
        <begin position="102"/>
        <end position="211"/>
    </location>
</feature>
<dbReference type="Pfam" id="PF00397">
    <property type="entry name" value="WW"/>
    <property type="match status" value="1"/>
</dbReference>